<dbReference type="Proteomes" id="UP000036681">
    <property type="component" value="Unplaced"/>
</dbReference>
<evidence type="ECO:0000313" key="1">
    <source>
        <dbReference type="Proteomes" id="UP000036681"/>
    </source>
</evidence>
<accession>A0A0M3IXI6</accession>
<keyword evidence="1" id="KW-1185">Reference proteome</keyword>
<evidence type="ECO:0000313" key="2">
    <source>
        <dbReference type="WBParaSite" id="ALUE_0002346401-mRNA-1"/>
    </source>
</evidence>
<proteinExistence type="predicted"/>
<reference evidence="2" key="1">
    <citation type="submission" date="2017-02" db="UniProtKB">
        <authorList>
            <consortium name="WormBaseParasite"/>
        </authorList>
    </citation>
    <scope>IDENTIFICATION</scope>
</reference>
<protein>
    <submittedName>
        <fullName evidence="2">Ovule protein</fullName>
    </submittedName>
</protein>
<sequence length="68" mass="7928">MRPFVFGILQHEVTSSFTGKSYQFGKHSFARGHTILRLEALMVQLHYGQQIGCSLYVYSLTHYPMYRV</sequence>
<name>A0A0M3IXI6_ASCLU</name>
<dbReference type="WBParaSite" id="ALUE_0002346401-mRNA-1">
    <property type="protein sequence ID" value="ALUE_0002346401-mRNA-1"/>
    <property type="gene ID" value="ALUE_0002346401"/>
</dbReference>
<dbReference type="AlphaFoldDB" id="A0A0M3IXI6"/>
<organism evidence="1 2">
    <name type="scientific">Ascaris lumbricoides</name>
    <name type="common">Giant roundworm</name>
    <dbReference type="NCBI Taxonomy" id="6252"/>
    <lineage>
        <taxon>Eukaryota</taxon>
        <taxon>Metazoa</taxon>
        <taxon>Ecdysozoa</taxon>
        <taxon>Nematoda</taxon>
        <taxon>Chromadorea</taxon>
        <taxon>Rhabditida</taxon>
        <taxon>Spirurina</taxon>
        <taxon>Ascaridomorpha</taxon>
        <taxon>Ascaridoidea</taxon>
        <taxon>Ascarididae</taxon>
        <taxon>Ascaris</taxon>
    </lineage>
</organism>